<proteinExistence type="predicted"/>
<evidence type="ECO:0000313" key="1">
    <source>
        <dbReference type="EMBL" id="UUI66463.1"/>
    </source>
</evidence>
<organism evidence="1 2">
    <name type="scientific">Cellulomonas wangsupingiae</name>
    <dbReference type="NCBI Taxonomy" id="2968085"/>
    <lineage>
        <taxon>Bacteria</taxon>
        <taxon>Bacillati</taxon>
        <taxon>Actinomycetota</taxon>
        <taxon>Actinomycetes</taxon>
        <taxon>Micrococcales</taxon>
        <taxon>Cellulomonadaceae</taxon>
        <taxon>Cellulomonas</taxon>
    </lineage>
</organism>
<evidence type="ECO:0000313" key="2">
    <source>
        <dbReference type="Proteomes" id="UP001317322"/>
    </source>
</evidence>
<reference evidence="1 2" key="1">
    <citation type="submission" date="2022-07" db="EMBL/GenBank/DDBJ databases">
        <title>Novel species in genus cellulomonas.</title>
        <authorList>
            <person name="Ye L."/>
        </authorList>
    </citation>
    <scope>NUCLEOTIDE SEQUENCE [LARGE SCALE GENOMIC DNA]</scope>
    <source>
        <strain evidence="2">zg-Y908</strain>
    </source>
</reference>
<dbReference type="InterPro" id="IPR046663">
    <property type="entry name" value="DUF6772"/>
</dbReference>
<accession>A0ABY5K8S5</accession>
<evidence type="ECO:0008006" key="3">
    <source>
        <dbReference type="Google" id="ProtNLM"/>
    </source>
</evidence>
<sequence length="317" mass="36485">MTKEREISMQKFLSYDRGLERFNPLARVICYDDFDTGFNGWLDLTPNYVEENYESFDSVVDLSSWAPNQLSSASMRFASSHGSMEGTYSLKITTAPTGGPHTEPPRNGSMGHAIKRLSRFGNPKLIQIEAWYSYTPVQDREGKGEEDIRAIGFFFDVQDSEYRYMPGVRYVNSLGGKLVKKWQYYQVSEGVTPEDWNFGVKDGWCVPGVDNQWYGRRFEDGSGDGYQWLPGGEQELVYNESPDKINWMYFRLTVDIEKREYVEMQSGDQVFDMRGIKPTLTEGYASIDNLINPIFFIETDSERSVNLYLDSVVYSVE</sequence>
<dbReference type="Pfam" id="PF20562">
    <property type="entry name" value="DUF6772"/>
    <property type="match status" value="1"/>
</dbReference>
<dbReference type="RefSeq" id="WP_227564355.1">
    <property type="nucleotide sequence ID" value="NZ_CP101989.1"/>
</dbReference>
<protein>
    <recommendedName>
        <fullName evidence="3">GH16 domain-containing protein</fullName>
    </recommendedName>
</protein>
<name>A0ABY5K8S5_9CELL</name>
<keyword evidence="2" id="KW-1185">Reference proteome</keyword>
<dbReference type="EMBL" id="CP101989">
    <property type="protein sequence ID" value="UUI66463.1"/>
    <property type="molecule type" value="Genomic_DNA"/>
</dbReference>
<gene>
    <name evidence="1" type="ORF">NP075_07075</name>
</gene>
<dbReference type="Proteomes" id="UP001317322">
    <property type="component" value="Chromosome"/>
</dbReference>